<dbReference type="SUPFAM" id="SSF51703">
    <property type="entry name" value="Cobalamin (vitamin B12)-dependent enzymes"/>
    <property type="match status" value="1"/>
</dbReference>
<evidence type="ECO:0000256" key="6">
    <source>
        <dbReference type="ARBA" id="ARBA00023186"/>
    </source>
</evidence>
<keyword evidence="13" id="KW-1185">Reference proteome</keyword>
<feature type="binding site" evidence="9">
    <location>
        <begin position="342"/>
        <end position="345"/>
    </location>
    <ligand>
        <name>GTP</name>
        <dbReference type="ChEBI" id="CHEBI:37565"/>
    </ligand>
</feature>
<dbReference type="InterPro" id="IPR033669">
    <property type="entry name" value="IcmF"/>
</dbReference>
<evidence type="ECO:0000256" key="2">
    <source>
        <dbReference type="ARBA" id="ARBA00022628"/>
    </source>
</evidence>
<dbReference type="OrthoDB" id="9762378at2"/>
<dbReference type="SUPFAM" id="SSF52540">
    <property type="entry name" value="P-loop containing nucleoside triphosphate hydrolases"/>
    <property type="match status" value="1"/>
</dbReference>
<accession>I2GLH2</accession>
<feature type="binding site" evidence="9">
    <location>
        <position position="900"/>
    </location>
    <ligand>
        <name>substrate</name>
    </ligand>
</feature>
<dbReference type="GO" id="GO:0006637">
    <property type="term" value="P:acyl-CoA metabolic process"/>
    <property type="evidence" value="ECO:0007669"/>
    <property type="project" value="UniProtKB-UniRule"/>
</dbReference>
<feature type="binding site" evidence="9">
    <location>
        <position position="619"/>
    </location>
    <ligand>
        <name>substrate</name>
    </ligand>
</feature>
<dbReference type="GO" id="GO:0003924">
    <property type="term" value="F:GTPase activity"/>
    <property type="evidence" value="ECO:0007669"/>
    <property type="project" value="UniProtKB-UniRule"/>
</dbReference>
<comment type="catalytic activity">
    <reaction evidence="9">
        <text>GTP + H2O = GDP + phosphate + H(+)</text>
        <dbReference type="Rhea" id="RHEA:19669"/>
        <dbReference type="ChEBI" id="CHEBI:15377"/>
        <dbReference type="ChEBI" id="CHEBI:15378"/>
        <dbReference type="ChEBI" id="CHEBI:37565"/>
        <dbReference type="ChEBI" id="CHEBI:43474"/>
        <dbReference type="ChEBI" id="CHEBI:58189"/>
    </reaction>
</comment>
<dbReference type="EC" id="3.6.5.-" evidence="9"/>
<dbReference type="SUPFAM" id="SSF52242">
    <property type="entry name" value="Cobalamin (vitamin B12)-binding domain"/>
    <property type="match status" value="1"/>
</dbReference>
<dbReference type="EC" id="5.4.99.13" evidence="9"/>
<gene>
    <name evidence="9" type="primary">icmF</name>
    <name evidence="12" type="ORF">BN8_03950</name>
</gene>
<dbReference type="Pfam" id="PF01642">
    <property type="entry name" value="MM_CoA_mutase"/>
    <property type="match status" value="2"/>
</dbReference>
<comment type="caution">
    <text evidence="12">The sequence shown here is derived from an EMBL/GenBank/DDBJ whole genome shotgun (WGS) entry which is preliminary data.</text>
</comment>
<proteinExistence type="inferred from homology"/>
<feature type="region of interest" description="Disordered" evidence="10">
    <location>
        <begin position="407"/>
        <end position="430"/>
    </location>
</feature>
<comment type="subunit">
    <text evidence="9">Homodimer.</text>
</comment>
<feature type="binding site" evidence="9">
    <location>
        <position position="233"/>
    </location>
    <ligand>
        <name>Mg(2+)</name>
        <dbReference type="ChEBI" id="CHEBI:18420"/>
        <label>2</label>
    </ligand>
</feature>
<dbReference type="PROSITE" id="PS51332">
    <property type="entry name" value="B12_BINDING"/>
    <property type="match status" value="1"/>
</dbReference>
<dbReference type="HAMAP" id="MF_02050">
    <property type="entry name" value="IcmF"/>
    <property type="match status" value="1"/>
</dbReference>
<dbReference type="STRING" id="1185876.BN8_03950"/>
<feature type="binding site" evidence="9">
    <location>
        <position position="209"/>
    </location>
    <ligand>
        <name>Mg(2+)</name>
        <dbReference type="ChEBI" id="CHEBI:18420"/>
        <label>1</label>
        <note>catalytic</note>
    </ligand>
</feature>
<dbReference type="Pfam" id="PF02310">
    <property type="entry name" value="B12-binding"/>
    <property type="match status" value="1"/>
</dbReference>
<feature type="binding site" evidence="9">
    <location>
        <position position="296"/>
    </location>
    <ligand>
        <name>Mg(2+)</name>
        <dbReference type="ChEBI" id="CHEBI:18420"/>
        <label>2</label>
    </ligand>
</feature>
<dbReference type="eggNOG" id="COG2185">
    <property type="taxonomic scope" value="Bacteria"/>
</dbReference>
<dbReference type="PANTHER" id="PTHR43087">
    <property type="entry name" value="LYSINE/ARGININE/ORNITHINE TRANSPORT SYSTEM KINASE"/>
    <property type="match status" value="1"/>
</dbReference>
<keyword evidence="3 9" id="KW-0547">Nucleotide-binding</keyword>
<feature type="binding site" evidence="9">
    <location>
        <begin position="205"/>
        <end position="210"/>
    </location>
    <ligand>
        <name>GTP</name>
        <dbReference type="ChEBI" id="CHEBI:37565"/>
    </ligand>
</feature>
<evidence type="ECO:0000256" key="5">
    <source>
        <dbReference type="ARBA" id="ARBA00023134"/>
    </source>
</evidence>
<feature type="binding site" evidence="9">
    <location>
        <position position="895"/>
    </location>
    <ligand>
        <name>substrate</name>
    </ligand>
</feature>
<evidence type="ECO:0000256" key="9">
    <source>
        <dbReference type="HAMAP-Rule" id="MF_02050"/>
    </source>
</evidence>
<feature type="binding site" evidence="9">
    <location>
        <position position="811"/>
    </location>
    <ligand>
        <name>substrate</name>
    </ligand>
</feature>
<dbReference type="AlphaFoldDB" id="I2GLH2"/>
<keyword evidence="9" id="KW-0479">Metal-binding</keyword>
<dbReference type="GO" id="GO:0047727">
    <property type="term" value="F:isobutyryl-CoA mutase activity"/>
    <property type="evidence" value="ECO:0007669"/>
    <property type="project" value="UniProtKB-UniRule"/>
</dbReference>
<dbReference type="eggNOG" id="COG1884">
    <property type="taxonomic scope" value="Bacteria"/>
</dbReference>
<dbReference type="InterPro" id="IPR006158">
    <property type="entry name" value="Cobalamin-bd"/>
</dbReference>
<keyword evidence="9" id="KW-0511">Multifunctional enzyme</keyword>
<dbReference type="InterPro" id="IPR036724">
    <property type="entry name" value="Cobalamin-bd_sf"/>
</dbReference>
<feature type="binding site" evidence="9">
    <location>
        <position position="767"/>
    </location>
    <ligand>
        <name>substrate</name>
    </ligand>
</feature>
<keyword evidence="9" id="KW-0460">Magnesium</keyword>
<keyword evidence="5 9" id="KW-0342">GTP-binding</keyword>
<evidence type="ECO:0000256" key="8">
    <source>
        <dbReference type="ARBA" id="ARBA00023285"/>
    </source>
</evidence>
<evidence type="ECO:0000256" key="7">
    <source>
        <dbReference type="ARBA" id="ARBA00023235"/>
    </source>
</evidence>
<dbReference type="GO" id="GO:0005525">
    <property type="term" value="F:GTP binding"/>
    <property type="evidence" value="ECO:0007669"/>
    <property type="project" value="UniProtKB-UniRule"/>
</dbReference>
<dbReference type="FunFam" id="3.40.50.280:FF:000005">
    <property type="entry name" value="Fused isobutyryl-CoA mutase"/>
    <property type="match status" value="1"/>
</dbReference>
<name>I2GLH2_9BACT</name>
<dbReference type="InterPro" id="IPR052040">
    <property type="entry name" value="GTPase/Isobutyryl-CoA_mutase"/>
</dbReference>
<comment type="domain">
    <text evidence="9">Is composed of four functional domains: the N-terminal 5'-deoxyadenosylcobalamin binding region that is homologous to the small subunit of ICM (IcmB), a middle P-loop GTPase domain (MeaI) that likely acts as a chaperone for ICM, a structured linker region involved in dimer formation, and a C-terminal part that is homologous to the large substrate-binding subunit of ICM (IcmA).</text>
</comment>
<comment type="function">
    <text evidence="9">Catalyzes the reversible interconversion of isobutyryl-CoA and n-butyryl-CoA, using radical chemistry. Also exhibits GTPase activity, associated with its G-protein domain (MeaI) that functions as a chaperone that assists cofactor delivery and proper holo-enzyme assembly.</text>
</comment>
<keyword evidence="6 9" id="KW-0143">Chaperone</keyword>
<protein>
    <recommendedName>
        <fullName evidence="9">Fused isobutyryl-CoA mutase</fullName>
    </recommendedName>
    <domain>
        <recommendedName>
            <fullName evidence="9">Isobutyryl-CoA mutase</fullName>
            <shortName evidence="9">ICM</shortName>
            <ecNumber evidence="9">5.4.99.13</ecNumber>
        </recommendedName>
    </domain>
    <domain>
        <recommendedName>
            <fullName evidence="9">P-loop GTPase</fullName>
            <ecNumber evidence="9">3.6.5.-</ecNumber>
        </recommendedName>
        <alternativeName>
            <fullName evidence="9">G-protein chaperone</fullName>
        </alternativeName>
    </domain>
</protein>
<evidence type="ECO:0000256" key="10">
    <source>
        <dbReference type="SAM" id="MobiDB-lite"/>
    </source>
</evidence>
<keyword evidence="2 9" id="KW-0846">Cobalamin</keyword>
<keyword evidence="7 9" id="KW-0413">Isomerase</keyword>
<dbReference type="RefSeq" id="WP_009283324.1">
    <property type="nucleotide sequence ID" value="NZ_CAIT01000007.1"/>
</dbReference>
<evidence type="ECO:0000256" key="3">
    <source>
        <dbReference type="ARBA" id="ARBA00022741"/>
    </source>
</evidence>
<dbReference type="Gene3D" id="3.40.50.300">
    <property type="entry name" value="P-loop containing nucleotide triphosphate hydrolases"/>
    <property type="match status" value="1"/>
</dbReference>
<feature type="binding site" evidence="9">
    <location>
        <position position="1131"/>
    </location>
    <ligand>
        <name>GTP</name>
        <dbReference type="ChEBI" id="CHEBI:37565"/>
    </ligand>
</feature>
<keyword evidence="4 9" id="KW-0378">Hydrolase</keyword>
<comment type="caution">
    <text evidence="9">Lacks conserved residue(s) required for the propagation of feature annotation.</text>
</comment>
<evidence type="ECO:0000259" key="11">
    <source>
        <dbReference type="PROSITE" id="PS51332"/>
    </source>
</evidence>
<sequence>MTIQETKPYQPVHKIRLVTAASLFDGHDAAINLMRRIMQSSGAEVIHLGHNRSVAEIVDCAIQEDVQGIAVTSYQGGHVEFFKYMYDLLRERGAGHIKVFGGGGGTILPTEIDELHAHGITRIYSPDDGRSMGLQGMINDLLRKCDFPTKLWDMNGQLKKLPETKDVNLIARLITTAENDPETFRKNSLSSFSPSPVLGITGTGGAGKSSLVDELVLRFLRTYPDKTLAIISVDPSKRKTGGALLGDRIRMNAINNSRVYMRSLATRQSNLALSKHVQDAIDVCKAAHFDLIIVETSGIGQSDTEITEHSDVSLYVMTAEYGAATQLEKIDMLDFADVIAINKFDKRGSLDALRDVRKQYRRNHNLWDTPDENLPIVGTIAAQFNDAGMNTLFALLIQRLARKADSEGLGAGGEGDSQAPGPKPQALRSSPQAIIPADRIRYLAEIVEESRRYDEFVHEQTALARQLYQIDGTLQVLTSADNQTSPLSAELQQLYTELESRLHPDCRALLKAWPEMQKRYTADFYEYKVRDKVIRLPLYTETLSHLKVPKVSLPKYNDWGDILRWLLTENVPGEFPYAAGVFPLKREGEDPTRMFAGEGGPERTNRRFHYVSKNMPAKRLSTAFDSVTLYGEDPDYRPDIYGKVGNSGVSICTLDDAKKLYSGFNLCDPATSVSMTINGPAPMLLGFFLNAAIDQQCELWLRAEGLGPGVNDALSNLSPSPQAPRYQGPLPDGNDGLGLMLLGTTGDKVLPRDVYEKIKADTLRKVRGTVQADILKEDQAQNTCIFSTEFALKMMGDIQEYFTQNRVQNFYSVSISGYHIAEAGANPISQLAFTLANGFTFVEYYLSRGLNVDDFAPNLSFFFSNGMDPEYTVLGRVARRIWAKAMKHKYRANDRSQKLKYHIQTSGRSLHAQEIAFNDIRTTLQALLAIYDNCNSLHTNAYDEAITTPTEESVRRAMAIQLIINREFGLTKNENPLQGAFIVDELTDLVEEAVYQEFLAINERGGVLGAMERMYQRSKIQEESMYYETLKHNGQLPIIGVNTFLDPKGSPTVIPAEVIRSTDAEKRYAVVSCRAFQERHRTEAEVALQHLQKTALANGNLFESLMEATKVCSLGQLSRALYAVGGQYRRNM</sequence>
<dbReference type="InterPro" id="IPR027417">
    <property type="entry name" value="P-loop_NTPase"/>
</dbReference>
<feature type="domain" description="B12-binding" evidence="11">
    <location>
        <begin position="14"/>
        <end position="152"/>
    </location>
</feature>
<feature type="binding site" evidence="9">
    <location>
        <position position="247"/>
    </location>
    <ligand>
        <name>Mg(2+)</name>
        <dbReference type="ChEBI" id="CHEBI:18420"/>
        <label>1</label>
        <note>catalytic</note>
    </ligand>
</feature>
<evidence type="ECO:0000313" key="13">
    <source>
        <dbReference type="Proteomes" id="UP000009309"/>
    </source>
</evidence>
<dbReference type="Pfam" id="PF03308">
    <property type="entry name" value="MeaB"/>
    <property type="match status" value="1"/>
</dbReference>
<reference evidence="12 13" key="1">
    <citation type="journal article" date="2012" name="J. Bacteriol.">
        <title>Genome Sequence of the Filamentous Bacterium Fibrisoma limi BUZ 3T.</title>
        <authorList>
            <person name="Filippini M."/>
            <person name="Qi W."/>
            <person name="Jaenicke S."/>
            <person name="Goesmann A."/>
            <person name="Smits T.H."/>
            <person name="Bagheri H.C."/>
        </authorList>
    </citation>
    <scope>NUCLEOTIDE SEQUENCE [LARGE SCALE GENOMIC DNA]</scope>
    <source>
        <strain evidence="13">BUZ 3T</strain>
    </source>
</reference>
<dbReference type="GO" id="GO:0034784">
    <property type="term" value="F:pivalyl-CoA mutase activity"/>
    <property type="evidence" value="ECO:0007669"/>
    <property type="project" value="InterPro"/>
</dbReference>
<comment type="similarity">
    <text evidence="9">Belongs to the IcmF family.</text>
</comment>
<feature type="binding site" evidence="9">
    <location>
        <position position="295"/>
    </location>
    <ligand>
        <name>Mg(2+)</name>
        <dbReference type="ChEBI" id="CHEBI:18420"/>
        <label>1</label>
        <note>catalytic</note>
    </ligand>
</feature>
<dbReference type="Gene3D" id="3.20.20.240">
    <property type="entry name" value="Methylmalonyl-CoA mutase"/>
    <property type="match status" value="1"/>
</dbReference>
<dbReference type="PANTHER" id="PTHR43087:SF1">
    <property type="entry name" value="LAO_AO TRANSPORT SYSTEM ATPASE"/>
    <property type="match status" value="1"/>
</dbReference>
<feature type="binding site" evidence="9">
    <location>
        <position position="295"/>
    </location>
    <ligand>
        <name>Mg(2+)</name>
        <dbReference type="ChEBI" id="CHEBI:18420"/>
        <label>2</label>
    </ligand>
</feature>
<dbReference type="GO" id="GO:0031419">
    <property type="term" value="F:cobalamin binding"/>
    <property type="evidence" value="ECO:0007669"/>
    <property type="project" value="UniProtKB-UniRule"/>
</dbReference>
<keyword evidence="8 9" id="KW-0170">Cobalt</keyword>
<feature type="binding site" evidence="9">
    <location>
        <position position="250"/>
    </location>
    <ligand>
        <name>GTP</name>
        <dbReference type="ChEBI" id="CHEBI:37565"/>
    </ligand>
</feature>
<evidence type="ECO:0000313" key="12">
    <source>
        <dbReference type="EMBL" id="CCH54748.1"/>
    </source>
</evidence>
<dbReference type="EMBL" id="CAIT01000007">
    <property type="protein sequence ID" value="CCH54748.1"/>
    <property type="molecule type" value="Genomic_DNA"/>
</dbReference>
<evidence type="ECO:0000256" key="4">
    <source>
        <dbReference type="ARBA" id="ARBA00022801"/>
    </source>
</evidence>
<feature type="binding site" description="axial binding residue" evidence="9">
    <location>
        <position position="27"/>
    </location>
    <ligand>
        <name>adenosylcob(III)alamin</name>
        <dbReference type="ChEBI" id="CHEBI:18408"/>
    </ligand>
    <ligandPart>
        <name>Co</name>
        <dbReference type="ChEBI" id="CHEBI:27638"/>
    </ligandPart>
</feature>
<comment type="catalytic activity">
    <reaction evidence="9">
        <text>2-methylpropanoyl-CoA = butanoyl-CoA</text>
        <dbReference type="Rhea" id="RHEA:13141"/>
        <dbReference type="ChEBI" id="CHEBI:57338"/>
        <dbReference type="ChEBI" id="CHEBI:57371"/>
        <dbReference type="EC" id="5.4.99.13"/>
    </reaction>
</comment>
<feature type="binding site" evidence="9">
    <location>
        <position position="1012"/>
    </location>
    <ligand>
        <name>GTP</name>
        <dbReference type="ChEBI" id="CHEBI:37565"/>
    </ligand>
</feature>
<dbReference type="GO" id="GO:0000287">
    <property type="term" value="F:magnesium ion binding"/>
    <property type="evidence" value="ECO:0007669"/>
    <property type="project" value="UniProtKB-UniRule"/>
</dbReference>
<feature type="binding site" evidence="9">
    <location>
        <position position="234"/>
    </location>
    <ligand>
        <name>Mg(2+)</name>
        <dbReference type="ChEBI" id="CHEBI:18420"/>
        <label>2</label>
    </ligand>
</feature>
<dbReference type="InterPro" id="IPR006099">
    <property type="entry name" value="MeMalonylCoA_mutase_a/b_cat"/>
</dbReference>
<dbReference type="Proteomes" id="UP000009309">
    <property type="component" value="Unassembled WGS sequence"/>
</dbReference>
<evidence type="ECO:0000256" key="1">
    <source>
        <dbReference type="ARBA" id="ARBA00001922"/>
    </source>
</evidence>
<dbReference type="Gene3D" id="3.40.50.280">
    <property type="entry name" value="Cobalamin-binding domain"/>
    <property type="match status" value="1"/>
</dbReference>
<comment type="cofactor">
    <cofactor evidence="9">
        <name>Mg(2+)</name>
        <dbReference type="ChEBI" id="CHEBI:18420"/>
    </cofactor>
</comment>
<organism evidence="12 13">
    <name type="scientific">Fibrisoma limi BUZ 3</name>
    <dbReference type="NCBI Taxonomy" id="1185876"/>
    <lineage>
        <taxon>Bacteria</taxon>
        <taxon>Pseudomonadati</taxon>
        <taxon>Bacteroidota</taxon>
        <taxon>Cytophagia</taxon>
        <taxon>Cytophagales</taxon>
        <taxon>Spirosomataceae</taxon>
        <taxon>Fibrisoma</taxon>
    </lineage>
</organism>
<dbReference type="InterPro" id="IPR016176">
    <property type="entry name" value="Cbl-dep_enz_cat"/>
</dbReference>
<dbReference type="eggNOG" id="COG1703">
    <property type="taxonomic scope" value="Bacteria"/>
</dbReference>
<dbReference type="CDD" id="cd02071">
    <property type="entry name" value="MM_CoA_mut_B12_BD"/>
    <property type="match status" value="1"/>
</dbReference>
<comment type="cofactor">
    <cofactor evidence="1 9">
        <name>adenosylcob(III)alamin</name>
        <dbReference type="ChEBI" id="CHEBI:18408"/>
    </cofactor>
</comment>
<feature type="binding site" evidence="9">
    <location>
        <position position="247"/>
    </location>
    <ligand>
        <name>Mg(2+)</name>
        <dbReference type="ChEBI" id="CHEBI:18420"/>
        <label>2</label>
    </ligand>
</feature>
<feature type="binding site" evidence="9">
    <location>
        <position position="860"/>
    </location>
    <ligand>
        <name>substrate</name>
    </ligand>
</feature>